<evidence type="ECO:0000313" key="1">
    <source>
        <dbReference type="EMBL" id="PTB73126.1"/>
    </source>
</evidence>
<dbReference type="EMBL" id="KZ679139">
    <property type="protein sequence ID" value="PTB73126.1"/>
    <property type="molecule type" value="Genomic_DNA"/>
</dbReference>
<gene>
    <name evidence="1" type="ORF">M440DRAFT_142334</name>
</gene>
<reference evidence="1 2" key="1">
    <citation type="submission" date="2016-07" db="EMBL/GenBank/DDBJ databases">
        <title>Multiple horizontal gene transfer events from other fungi enriched the ability of initially mycotrophic Trichoderma (Ascomycota) to feed on dead plant biomass.</title>
        <authorList>
            <consortium name="DOE Joint Genome Institute"/>
            <person name="Aerts A."/>
            <person name="Atanasova L."/>
            <person name="Chenthamara K."/>
            <person name="Zhang J."/>
            <person name="Grujic M."/>
            <person name="Henrissat B."/>
            <person name="Kuo A."/>
            <person name="Salamov A."/>
            <person name="Lipzen A."/>
            <person name="Labutti K."/>
            <person name="Barry K."/>
            <person name="Miao Y."/>
            <person name="Rahimi M.J."/>
            <person name="Shen Q."/>
            <person name="Grigoriev I.V."/>
            <person name="Kubicek C.P."/>
            <person name="Druzhinina I.S."/>
        </authorList>
    </citation>
    <scope>NUCLEOTIDE SEQUENCE [LARGE SCALE GENOMIC DNA]</scope>
    <source>
        <strain evidence="1 2">ATCC 18648</strain>
    </source>
</reference>
<organism evidence="1 2">
    <name type="scientific">Trichoderma longibrachiatum ATCC 18648</name>
    <dbReference type="NCBI Taxonomy" id="983965"/>
    <lineage>
        <taxon>Eukaryota</taxon>
        <taxon>Fungi</taxon>
        <taxon>Dikarya</taxon>
        <taxon>Ascomycota</taxon>
        <taxon>Pezizomycotina</taxon>
        <taxon>Sordariomycetes</taxon>
        <taxon>Hypocreomycetidae</taxon>
        <taxon>Hypocreales</taxon>
        <taxon>Hypocreaceae</taxon>
        <taxon>Trichoderma</taxon>
    </lineage>
</organism>
<evidence type="ECO:0000313" key="2">
    <source>
        <dbReference type="Proteomes" id="UP000240760"/>
    </source>
</evidence>
<keyword evidence="2" id="KW-1185">Reference proteome</keyword>
<dbReference type="AlphaFoldDB" id="A0A2T4BV56"/>
<name>A0A2T4BV56_TRILO</name>
<sequence>MCRSQAIRATYLRLRRIPSLDTASFLLLGEAYQACTSRGPVHRRRLCHHAGLRRIRCRRLGEQKKIRSLHHASGPQ</sequence>
<protein>
    <submittedName>
        <fullName evidence="1">Uncharacterized protein</fullName>
    </submittedName>
</protein>
<proteinExistence type="predicted"/>
<dbReference type="Proteomes" id="UP000240760">
    <property type="component" value="Unassembled WGS sequence"/>
</dbReference>
<accession>A0A2T4BV56</accession>